<dbReference type="PANTHER" id="PTHR10773:SF19">
    <property type="match status" value="1"/>
</dbReference>
<protein>
    <recommendedName>
        <fullName evidence="1">DUF7869 domain-containing protein</fullName>
    </recommendedName>
</protein>
<evidence type="ECO:0000313" key="2">
    <source>
        <dbReference type="EMBL" id="MBY23110.1"/>
    </source>
</evidence>
<evidence type="ECO:0000259" key="1">
    <source>
        <dbReference type="Pfam" id="PF25273"/>
    </source>
</evidence>
<reference evidence="2" key="1">
    <citation type="submission" date="2018-04" db="EMBL/GenBank/DDBJ databases">
        <title>Transcriptome of Schizaphis graminum biotype I.</title>
        <authorList>
            <person name="Scully E.D."/>
            <person name="Geib S.M."/>
            <person name="Palmer N.A."/>
            <person name="Koch K."/>
            <person name="Bradshaw J."/>
            <person name="Heng-Moss T."/>
            <person name="Sarath G."/>
        </authorList>
    </citation>
    <scope>NUCLEOTIDE SEQUENCE</scope>
</reference>
<gene>
    <name evidence="2" type="ORF">g.2335</name>
</gene>
<dbReference type="EMBL" id="GGMR01010491">
    <property type="protein sequence ID" value="MBY23110.1"/>
    <property type="molecule type" value="Transcribed_RNA"/>
</dbReference>
<proteinExistence type="predicted"/>
<dbReference type="Pfam" id="PF25273">
    <property type="entry name" value="DUF7869"/>
    <property type="match status" value="1"/>
</dbReference>
<accession>A0A2S2P112</accession>
<organism evidence="2">
    <name type="scientific">Schizaphis graminum</name>
    <name type="common">Green bug aphid</name>
    <dbReference type="NCBI Taxonomy" id="13262"/>
    <lineage>
        <taxon>Eukaryota</taxon>
        <taxon>Metazoa</taxon>
        <taxon>Ecdysozoa</taxon>
        <taxon>Arthropoda</taxon>
        <taxon>Hexapoda</taxon>
        <taxon>Insecta</taxon>
        <taxon>Pterygota</taxon>
        <taxon>Neoptera</taxon>
        <taxon>Paraneoptera</taxon>
        <taxon>Hemiptera</taxon>
        <taxon>Sternorrhyncha</taxon>
        <taxon>Aphidomorpha</taxon>
        <taxon>Aphidoidea</taxon>
        <taxon>Aphididae</taxon>
        <taxon>Aphidini</taxon>
        <taxon>Schizaphis</taxon>
    </lineage>
</organism>
<sequence>MSKRTNLLLLLAKEKKQIEKPKNEKVKRKLLFERFSSTKPLQDLSHHHRIQEWVKESNHNLFYGNETAEVQSVSTHDIIDSCKSKTVEQNEMKDNVLNLDGVDFEIVFDNEVTGLNNTTNADDGRILCSATKDNLYEVRNSYDYNCLNQIERSEVESDKCPNENWESSIKTLSVIPGTPENILVTNNEHDIFDDEFDALIPNKRKIKISVKGETNELRKYRKLNRNSGLEYITNKGKVIKARSSEPLKNCRAKCNTKIDTELRENLFKFYWSMKCFTRRVSYISGLIQFTEKTTTRKRRLTPEKQKNREKTYHYYVPKHGNLVSVCKICFLKIFGETTKFVRNVCAQKLNSPVSNTSPDKRGKSAPANKTSNKEIMLVKDHLKSLPTYESHYCRKETSKKYLPPFFTLQAAYDEYKKSVETPVSRTIYEKYFKASGLKAKNPKKDTCALCDRIHMQLSNIHITADQKTELISEQMKHQNQAEQAYDSKRNDSVCTTKDKKCVLAFDLQQCLPTPSLESSVVFYKRQLWTYNLTVHNIISSSASCYIWSEPIAKRGASDISSCVFDFFKKISPDIEHIVMYSDCCSGQNKNSIFMAMCLWYLEQDNSVKTIDHKFMVPGHTRMECDSDHARIEKARKRYSGSINHPNDWTHMIRWAGGKKFEVIDMHQSNFFDFSSLLKTKYKMSKLNTLGDKFVFQETKWLRYIKGKLNTVYYKTSLTEEEDFLSLDLSRKKVKNNTILPNTYNEELPITIEKKKDLLSLLPLIPEVFHQYYINLKTKTGMNDPIISEDED</sequence>
<dbReference type="PANTHER" id="PTHR10773">
    <property type="entry name" value="DNA-DIRECTED RNA POLYMERASES I, II, AND III SUBUNIT RPABC2"/>
    <property type="match status" value="1"/>
</dbReference>
<feature type="domain" description="DUF7869" evidence="1">
    <location>
        <begin position="576"/>
        <end position="696"/>
    </location>
</feature>
<dbReference type="InterPro" id="IPR057191">
    <property type="entry name" value="DUF7869"/>
</dbReference>
<name>A0A2S2P112_SCHGA</name>
<dbReference type="AlphaFoldDB" id="A0A2S2P112"/>